<evidence type="ECO:0008006" key="4">
    <source>
        <dbReference type="Google" id="ProtNLM"/>
    </source>
</evidence>
<dbReference type="AlphaFoldDB" id="A0A0D0GRY5"/>
<proteinExistence type="predicted"/>
<sequence length="677" mass="76116">MSFPGYGILLPLVLCCSCTAVFAQQEAQLKKIVSSIAETFTEQEDLAELTERLSFYLSHPADLNRITPEQLKEFFFLSPVQISNFFTHIRINGKFKDVLELQSVEGFDLSVITMLTPFVTVKEDQGIDFKKAGKGSSEFTLRYGQLLETQKGYSSQSGSKYTGGPERLLLQYRYKLHDRAAFFLTAKKDAGESFFSGNNKNGFDFISASLSIGKTGRFKKIIAGDYSLQFGQGLSLWTGSSFGKGEDVAGVAKKDTGLKPYSSANEYSFFRGIGVTYNLLKSIDLTSFISFRDLDATLTKTADGKYTLSAINTSGLHRTVTENERKGSLGLLLYGLAATYSSNNTDLGITAYRSGYQHEFITGNQRYKQYNFSGRELTNLGFHYNHTFRNIYFFGEVAQSIPGGAALLSGAMASLSPRISTVLLFRDYTKEHISFYSKAMGEGTTAANEKGIYGGIRISLSKKWSAAAYGDFFWFPWAKYRIDEPSAGYELSGRLSFNPDKTFKALLSWKTKHNEQNAGSGQPVNPVVPVRKDNYRLEVHWQTSRKTTLQNRFELTLYQKGNGNKEYGYMFYQDVSYQPMSSRFSGNLRLAFFHTPSYNSRIYAYEDDVLHGSGSGVYSGKGIRSFLNLSYTLSRHLRVWSRYAVYLYPGETKTGTGLDEINGNTRSDIRLQIRYRF</sequence>
<evidence type="ECO:0000313" key="3">
    <source>
        <dbReference type="Proteomes" id="UP000032049"/>
    </source>
</evidence>
<organism evidence="2 3">
    <name type="scientific">Pedobacter lusitanus</name>
    <dbReference type="NCBI Taxonomy" id="1503925"/>
    <lineage>
        <taxon>Bacteria</taxon>
        <taxon>Pseudomonadati</taxon>
        <taxon>Bacteroidota</taxon>
        <taxon>Sphingobacteriia</taxon>
        <taxon>Sphingobacteriales</taxon>
        <taxon>Sphingobacteriaceae</taxon>
        <taxon>Pedobacter</taxon>
    </lineage>
</organism>
<dbReference type="InterPro" id="IPR010994">
    <property type="entry name" value="RuvA_2-like"/>
</dbReference>
<feature type="chain" id="PRO_5002222734" description="Helix-hairpin-helix domain-containing protein" evidence="1">
    <location>
        <begin position="24"/>
        <end position="677"/>
    </location>
</feature>
<evidence type="ECO:0000256" key="1">
    <source>
        <dbReference type="SAM" id="SignalP"/>
    </source>
</evidence>
<reference evidence="2 3" key="1">
    <citation type="submission" date="2015-01" db="EMBL/GenBank/DDBJ databases">
        <title>Draft genome sequence of Pedobacter sp. NL19 isolated from sludge of an effluent treatment pond in an abandoned uranium mine.</title>
        <authorList>
            <person name="Santos T."/>
            <person name="Caetano T."/>
            <person name="Covas C."/>
            <person name="Cruz A."/>
            <person name="Mendo S."/>
        </authorList>
    </citation>
    <scope>NUCLEOTIDE SEQUENCE [LARGE SCALE GENOMIC DNA]</scope>
    <source>
        <strain evidence="2 3">NL19</strain>
    </source>
</reference>
<name>A0A0D0GRY5_9SPHI</name>
<keyword evidence="1" id="KW-0732">Signal</keyword>
<evidence type="ECO:0000313" key="2">
    <source>
        <dbReference type="EMBL" id="KIO79035.1"/>
    </source>
</evidence>
<dbReference type="STRING" id="1503925.TH53_00180"/>
<dbReference type="Proteomes" id="UP000032049">
    <property type="component" value="Unassembled WGS sequence"/>
</dbReference>
<accession>A0A0D0GRY5</accession>
<feature type="signal peptide" evidence="1">
    <location>
        <begin position="1"/>
        <end position="23"/>
    </location>
</feature>
<dbReference type="EMBL" id="JXRA01000002">
    <property type="protein sequence ID" value="KIO79035.1"/>
    <property type="molecule type" value="Genomic_DNA"/>
</dbReference>
<keyword evidence="3" id="KW-1185">Reference proteome</keyword>
<gene>
    <name evidence="2" type="ORF">TH53_00180</name>
</gene>
<protein>
    <recommendedName>
        <fullName evidence="4">Helix-hairpin-helix domain-containing protein</fullName>
    </recommendedName>
</protein>
<dbReference type="SUPFAM" id="SSF47781">
    <property type="entry name" value="RuvA domain 2-like"/>
    <property type="match status" value="1"/>
</dbReference>
<comment type="caution">
    <text evidence="2">The sequence shown here is derived from an EMBL/GenBank/DDBJ whole genome shotgun (WGS) entry which is preliminary data.</text>
</comment>